<comment type="caution">
    <text evidence="1">The sequence shown here is derived from an EMBL/GenBank/DDBJ whole genome shotgun (WGS) entry which is preliminary data.</text>
</comment>
<sequence>MVQSVILIIILQFIITQGTKGNYHVVFITGLSNPAAWLGGFYVERGPAK</sequence>
<dbReference type="Proteomes" id="UP000031982">
    <property type="component" value="Unassembled WGS sequence"/>
</dbReference>
<organism evidence="1 2">
    <name type="scientific">Bacillus badius</name>
    <dbReference type="NCBI Taxonomy" id="1455"/>
    <lineage>
        <taxon>Bacteria</taxon>
        <taxon>Bacillati</taxon>
        <taxon>Bacillota</taxon>
        <taxon>Bacilli</taxon>
        <taxon>Bacillales</taxon>
        <taxon>Bacillaceae</taxon>
        <taxon>Pseudobacillus</taxon>
    </lineage>
</organism>
<evidence type="ECO:0000313" key="1">
    <source>
        <dbReference type="EMBL" id="KIL79853.1"/>
    </source>
</evidence>
<evidence type="ECO:0000313" key="2">
    <source>
        <dbReference type="Proteomes" id="UP000031982"/>
    </source>
</evidence>
<name>A0ABR5AYP0_BACBA</name>
<accession>A0ABR5AYP0</accession>
<proteinExistence type="predicted"/>
<keyword evidence="2" id="KW-1185">Reference proteome</keyword>
<gene>
    <name evidence="1" type="ORF">SD77_2307</name>
</gene>
<dbReference type="EMBL" id="JXLP01000002">
    <property type="protein sequence ID" value="KIL79853.1"/>
    <property type="molecule type" value="Genomic_DNA"/>
</dbReference>
<reference evidence="1 2" key="1">
    <citation type="submission" date="2015-01" db="EMBL/GenBank/DDBJ databases">
        <title>Genome Assembly of Bacillus badius MTCC 1458.</title>
        <authorList>
            <person name="Verma A."/>
            <person name="Khatri I."/>
            <person name="Mual P."/>
            <person name="Subramanian S."/>
            <person name="Krishnamurthi S."/>
        </authorList>
    </citation>
    <scope>NUCLEOTIDE SEQUENCE [LARGE SCALE GENOMIC DNA]</scope>
    <source>
        <strain evidence="1 2">MTCC 1458</strain>
    </source>
</reference>
<protein>
    <submittedName>
        <fullName evidence="1">Uncharacterized protein</fullName>
    </submittedName>
</protein>